<organism evidence="1">
    <name type="scientific">Oryza glumipatula</name>
    <dbReference type="NCBI Taxonomy" id="40148"/>
    <lineage>
        <taxon>Eukaryota</taxon>
        <taxon>Viridiplantae</taxon>
        <taxon>Streptophyta</taxon>
        <taxon>Embryophyta</taxon>
        <taxon>Tracheophyta</taxon>
        <taxon>Spermatophyta</taxon>
        <taxon>Magnoliopsida</taxon>
        <taxon>Liliopsida</taxon>
        <taxon>Poales</taxon>
        <taxon>Poaceae</taxon>
        <taxon>BOP clade</taxon>
        <taxon>Oryzoideae</taxon>
        <taxon>Oryzeae</taxon>
        <taxon>Oryzinae</taxon>
        <taxon>Oryza</taxon>
    </lineage>
</organism>
<dbReference type="AlphaFoldDB" id="A0A0D9Z3A7"/>
<protein>
    <submittedName>
        <fullName evidence="1">Uncharacterized protein</fullName>
    </submittedName>
</protein>
<evidence type="ECO:0000313" key="1">
    <source>
        <dbReference type="EnsemblPlants" id="OGLUM03G06810.1"/>
    </source>
</evidence>
<reference evidence="1" key="2">
    <citation type="submission" date="2018-05" db="EMBL/GenBank/DDBJ databases">
        <title>OgluRS3 (Oryza glumaepatula Reference Sequence Version 3).</title>
        <authorList>
            <person name="Zhang J."/>
            <person name="Kudrna D."/>
            <person name="Lee S."/>
            <person name="Talag J."/>
            <person name="Welchert J."/>
            <person name="Wing R.A."/>
        </authorList>
    </citation>
    <scope>NUCLEOTIDE SEQUENCE [LARGE SCALE GENOMIC DNA]</scope>
</reference>
<dbReference type="Proteomes" id="UP000026961">
    <property type="component" value="Chromosome 3"/>
</dbReference>
<dbReference type="EnsemblPlants" id="OGLUM03G06810.1">
    <property type="protein sequence ID" value="OGLUM03G06810.1"/>
    <property type="gene ID" value="OGLUM03G06810"/>
</dbReference>
<evidence type="ECO:0000313" key="2">
    <source>
        <dbReference type="Proteomes" id="UP000026961"/>
    </source>
</evidence>
<reference evidence="1" key="1">
    <citation type="submission" date="2015-04" db="UniProtKB">
        <authorList>
            <consortium name="EnsemblPlants"/>
        </authorList>
    </citation>
    <scope>IDENTIFICATION</scope>
</reference>
<accession>A0A0D9Z3A7</accession>
<name>A0A0D9Z3A7_9ORYZ</name>
<dbReference type="Gramene" id="OGLUM03G06810.1">
    <property type="protein sequence ID" value="OGLUM03G06810.1"/>
    <property type="gene ID" value="OGLUM03G06810"/>
</dbReference>
<keyword evidence="2" id="KW-1185">Reference proteome</keyword>
<dbReference type="HOGENOM" id="CLU_2964632_0_0_1"/>
<sequence>MPPSCCKWVSREWIGSDRHGCLDSAACGCSFCVGGRHEMMDSDNLSLTMPPATPVKQER</sequence>
<proteinExistence type="predicted"/>